<gene>
    <name evidence="3" type="ORF">SAMN05444350_10849</name>
</gene>
<feature type="chain" id="PRO_5009916930" evidence="1">
    <location>
        <begin position="23"/>
        <end position="499"/>
    </location>
</feature>
<dbReference type="PROSITE" id="PS51257">
    <property type="entry name" value="PROKAR_LIPOPROTEIN"/>
    <property type="match status" value="1"/>
</dbReference>
<dbReference type="InterPro" id="IPR011990">
    <property type="entry name" value="TPR-like_helical_dom_sf"/>
</dbReference>
<evidence type="ECO:0000259" key="2">
    <source>
        <dbReference type="Pfam" id="PF14322"/>
    </source>
</evidence>
<dbReference type="Gene3D" id="1.25.40.390">
    <property type="match status" value="2"/>
</dbReference>
<keyword evidence="4" id="KW-1185">Reference proteome</keyword>
<sequence length="499" mass="56445">MKTKIIIISLLAVLLGSITSCDGFLDTMPDKRAEVNSLQKVKDLLVSAYPKSSPLLMEEMMSDNRQDNGDKYSLPNNKMIQSFRWEDITDVDQDTPGYMWDGCYMIIAAANQALVAIRELGEPEEALPYKGEALICRAYGHFLLTNVFCMAYGNDADKDLGVPYMTAPGTSIGVKYERGTLKETYEKINKDIEEALPLISDEAYAVPLYHFNKRAAYSFAAQFNLFYNQYEKAIKYATEAIGEDPGSLLRNMDGYSQFPSSKEYTLAFIDKDEPANLMLIGALSNWGTQYTNQRYGHNRTLCQEETIWSPAAWGHLMAYDKVLGYGDQSIFVPKMDAIFETTNAVLNTGYYRQVIFAFTSDKTLLNRAEAYILAKQYDKGVRDLQYWCKAKVAPQIPDMESLNTFYESTVDPNTNGKPLNPKFDIESGLQTNLLKAVIHARRIETVHEGERWLDIKRFGLKITRELYGESPIVLESHDLRKAIQIPAAVVSAGMERNPR</sequence>
<evidence type="ECO:0000256" key="1">
    <source>
        <dbReference type="SAM" id="SignalP"/>
    </source>
</evidence>
<feature type="domain" description="SusD-like N-terminal" evidence="2">
    <location>
        <begin position="24"/>
        <end position="225"/>
    </location>
</feature>
<dbReference type="Proteomes" id="UP000184192">
    <property type="component" value="Unassembled WGS sequence"/>
</dbReference>
<dbReference type="EMBL" id="FQZN01000008">
    <property type="protein sequence ID" value="SHI79384.1"/>
    <property type="molecule type" value="Genomic_DNA"/>
</dbReference>
<reference evidence="4" key="1">
    <citation type="submission" date="2016-11" db="EMBL/GenBank/DDBJ databases">
        <authorList>
            <person name="Varghese N."/>
            <person name="Submissions S."/>
        </authorList>
    </citation>
    <scope>NUCLEOTIDE SEQUENCE [LARGE SCALE GENOMIC DNA]</scope>
    <source>
        <strain evidence="4">DSM 26884</strain>
    </source>
</reference>
<organism evidence="3 4">
    <name type="scientific">Bacteroides stercorirosoris</name>
    <dbReference type="NCBI Taxonomy" id="871324"/>
    <lineage>
        <taxon>Bacteria</taxon>
        <taxon>Pseudomonadati</taxon>
        <taxon>Bacteroidota</taxon>
        <taxon>Bacteroidia</taxon>
        <taxon>Bacteroidales</taxon>
        <taxon>Bacteroidaceae</taxon>
        <taxon>Bacteroides</taxon>
    </lineage>
</organism>
<dbReference type="SUPFAM" id="SSF48452">
    <property type="entry name" value="TPR-like"/>
    <property type="match status" value="1"/>
</dbReference>
<dbReference type="eggNOG" id="COG0388">
    <property type="taxonomic scope" value="Bacteria"/>
</dbReference>
<accession>A0A1M6E1I0</accession>
<evidence type="ECO:0000313" key="4">
    <source>
        <dbReference type="Proteomes" id="UP000184192"/>
    </source>
</evidence>
<proteinExistence type="predicted"/>
<name>A0A1M6E1I0_9BACE</name>
<protein>
    <submittedName>
        <fullName evidence="3">Starch-binding associating with outer membrane</fullName>
    </submittedName>
</protein>
<dbReference type="Pfam" id="PF14322">
    <property type="entry name" value="SusD-like_3"/>
    <property type="match status" value="1"/>
</dbReference>
<dbReference type="RefSeq" id="WP_025831433.1">
    <property type="nucleotide sequence ID" value="NZ_FQZN01000008.1"/>
</dbReference>
<feature type="signal peptide" evidence="1">
    <location>
        <begin position="1"/>
        <end position="22"/>
    </location>
</feature>
<dbReference type="GeneID" id="92711742"/>
<dbReference type="AlphaFoldDB" id="A0A1M6E1I0"/>
<evidence type="ECO:0000313" key="3">
    <source>
        <dbReference type="EMBL" id="SHI79384.1"/>
    </source>
</evidence>
<keyword evidence="1" id="KW-0732">Signal</keyword>
<dbReference type="InterPro" id="IPR033985">
    <property type="entry name" value="SusD-like_N"/>
</dbReference>